<keyword evidence="2" id="KW-1185">Reference proteome</keyword>
<reference evidence="1 2" key="1">
    <citation type="submission" date="2021-06" db="EMBL/GenBank/DDBJ databases">
        <authorList>
            <person name="Palmer J.M."/>
        </authorList>
    </citation>
    <scope>NUCLEOTIDE SEQUENCE [LARGE SCALE GENOMIC DNA]</scope>
    <source>
        <strain evidence="1 2">CL_MEX2019</strain>
        <tissue evidence="1">Muscle</tissue>
    </source>
</reference>
<evidence type="ECO:0000313" key="1">
    <source>
        <dbReference type="EMBL" id="MED6277996.1"/>
    </source>
</evidence>
<gene>
    <name evidence="1" type="ORF">CHARACLAT_019221</name>
</gene>
<proteinExistence type="predicted"/>
<feature type="non-terminal residue" evidence="1">
    <location>
        <position position="1"/>
    </location>
</feature>
<protein>
    <submittedName>
        <fullName evidence="1">Uncharacterized protein</fullName>
    </submittedName>
</protein>
<name>A0ABU7DU55_9TELE</name>
<dbReference type="EMBL" id="JAHUTJ010034521">
    <property type="protein sequence ID" value="MED6277996.1"/>
    <property type="molecule type" value="Genomic_DNA"/>
</dbReference>
<sequence>FPHLDEQLIMSPTREKPSYKSNCPSIPCRRIYTSSVLTGSRCLQQCRSGTRMTPTTSTCLTLEGSTLPWPWKMSRQQEASLGTRCWTFMRYIAV</sequence>
<evidence type="ECO:0000313" key="2">
    <source>
        <dbReference type="Proteomes" id="UP001352852"/>
    </source>
</evidence>
<accession>A0ABU7DU55</accession>
<dbReference type="Proteomes" id="UP001352852">
    <property type="component" value="Unassembled WGS sequence"/>
</dbReference>
<comment type="caution">
    <text evidence="1">The sequence shown here is derived from an EMBL/GenBank/DDBJ whole genome shotgun (WGS) entry which is preliminary data.</text>
</comment>
<feature type="non-terminal residue" evidence="1">
    <location>
        <position position="94"/>
    </location>
</feature>
<organism evidence="1 2">
    <name type="scientific">Characodon lateralis</name>
    <dbReference type="NCBI Taxonomy" id="208331"/>
    <lineage>
        <taxon>Eukaryota</taxon>
        <taxon>Metazoa</taxon>
        <taxon>Chordata</taxon>
        <taxon>Craniata</taxon>
        <taxon>Vertebrata</taxon>
        <taxon>Euteleostomi</taxon>
        <taxon>Actinopterygii</taxon>
        <taxon>Neopterygii</taxon>
        <taxon>Teleostei</taxon>
        <taxon>Neoteleostei</taxon>
        <taxon>Acanthomorphata</taxon>
        <taxon>Ovalentaria</taxon>
        <taxon>Atherinomorphae</taxon>
        <taxon>Cyprinodontiformes</taxon>
        <taxon>Goodeidae</taxon>
        <taxon>Characodon</taxon>
    </lineage>
</organism>